<dbReference type="PROSITE" id="PS50802">
    <property type="entry name" value="OTU"/>
    <property type="match status" value="1"/>
</dbReference>
<feature type="compositionally biased region" description="Basic and acidic residues" evidence="6">
    <location>
        <begin position="1367"/>
        <end position="1385"/>
    </location>
</feature>
<feature type="compositionally biased region" description="Basic and acidic residues" evidence="6">
    <location>
        <begin position="1201"/>
        <end position="1210"/>
    </location>
</feature>
<accession>A0A8J6DRV4</accession>
<dbReference type="Pfam" id="PF02338">
    <property type="entry name" value="OTU"/>
    <property type="match status" value="1"/>
</dbReference>
<evidence type="ECO:0000256" key="4">
    <source>
        <dbReference type="ARBA" id="ARBA00022786"/>
    </source>
</evidence>
<dbReference type="PANTHER" id="PTHR12419:SF9">
    <property type="entry name" value="OTU DOMAIN-CONTAINING PROTEIN 4"/>
    <property type="match status" value="1"/>
</dbReference>
<dbReference type="InterPro" id="IPR003323">
    <property type="entry name" value="OTU_dom"/>
</dbReference>
<dbReference type="PANTHER" id="PTHR12419">
    <property type="entry name" value="OTU DOMAIN CONTAINING PROTEIN"/>
    <property type="match status" value="1"/>
</dbReference>
<dbReference type="GO" id="GO:0034122">
    <property type="term" value="P:negative regulation of toll-like receptor signaling pathway"/>
    <property type="evidence" value="ECO:0007669"/>
    <property type="project" value="TreeGrafter"/>
</dbReference>
<evidence type="ECO:0000313" key="8">
    <source>
        <dbReference type="EMBL" id="KAG8518379.1"/>
    </source>
</evidence>
<evidence type="ECO:0000256" key="1">
    <source>
        <dbReference type="ARBA" id="ARBA00000707"/>
    </source>
</evidence>
<feature type="compositionally biased region" description="Low complexity" evidence="6">
    <location>
        <begin position="1273"/>
        <end position="1284"/>
    </location>
</feature>
<feature type="region of interest" description="Disordered" evidence="6">
    <location>
        <begin position="477"/>
        <end position="523"/>
    </location>
</feature>
<feature type="region of interest" description="Disordered" evidence="6">
    <location>
        <begin position="1244"/>
        <end position="1385"/>
    </location>
</feature>
<feature type="region of interest" description="Disordered" evidence="6">
    <location>
        <begin position="212"/>
        <end position="238"/>
    </location>
</feature>
<dbReference type="GO" id="GO:2000660">
    <property type="term" value="P:negative regulation of interleukin-1-mediated signaling pathway"/>
    <property type="evidence" value="ECO:0007669"/>
    <property type="project" value="TreeGrafter"/>
</dbReference>
<feature type="region of interest" description="Disordered" evidence="6">
    <location>
        <begin position="1"/>
        <end position="69"/>
    </location>
</feature>
<dbReference type="SUPFAM" id="SSF54001">
    <property type="entry name" value="Cysteine proteinases"/>
    <property type="match status" value="1"/>
</dbReference>
<feature type="compositionally biased region" description="Basic and acidic residues" evidence="6">
    <location>
        <begin position="698"/>
        <end position="713"/>
    </location>
</feature>
<dbReference type="EMBL" id="JAGFMF010011634">
    <property type="protein sequence ID" value="KAG8518379.1"/>
    <property type="molecule type" value="Genomic_DNA"/>
</dbReference>
<gene>
    <name evidence="8" type="ORF">J0S82_014921</name>
</gene>
<name>A0A8J6DRV4_GALPY</name>
<proteinExistence type="predicted"/>
<feature type="region of interest" description="Disordered" evidence="6">
    <location>
        <begin position="1189"/>
        <end position="1220"/>
    </location>
</feature>
<dbReference type="GO" id="GO:0061578">
    <property type="term" value="F:K63-linked deubiquitinase activity"/>
    <property type="evidence" value="ECO:0007669"/>
    <property type="project" value="TreeGrafter"/>
</dbReference>
<evidence type="ECO:0000256" key="6">
    <source>
        <dbReference type="SAM" id="MobiDB-lite"/>
    </source>
</evidence>
<dbReference type="OrthoDB" id="10017659at2759"/>
<keyword evidence="5" id="KW-0788">Thiol protease</keyword>
<evidence type="ECO:0000256" key="3">
    <source>
        <dbReference type="ARBA" id="ARBA00022670"/>
    </source>
</evidence>
<keyword evidence="9" id="KW-1185">Reference proteome</keyword>
<feature type="domain" description="OTU" evidence="7">
    <location>
        <begin position="81"/>
        <end position="437"/>
    </location>
</feature>
<dbReference type="InterPro" id="IPR038765">
    <property type="entry name" value="Papain-like_cys_pep_sf"/>
</dbReference>
<dbReference type="Proteomes" id="UP000700334">
    <property type="component" value="Unassembled WGS sequence"/>
</dbReference>
<dbReference type="EC" id="3.4.19.12" evidence="2"/>
<dbReference type="GO" id="GO:0004843">
    <property type="term" value="F:cysteine-type deubiquitinase activity"/>
    <property type="evidence" value="ECO:0007669"/>
    <property type="project" value="UniProtKB-EC"/>
</dbReference>
<feature type="compositionally biased region" description="Low complexity" evidence="6">
    <location>
        <begin position="749"/>
        <end position="767"/>
    </location>
</feature>
<feature type="compositionally biased region" description="Low complexity" evidence="6">
    <location>
        <begin position="1"/>
        <end position="14"/>
    </location>
</feature>
<evidence type="ECO:0000256" key="5">
    <source>
        <dbReference type="ARBA" id="ARBA00022807"/>
    </source>
</evidence>
<feature type="region of interest" description="Disordered" evidence="6">
    <location>
        <begin position="579"/>
        <end position="727"/>
    </location>
</feature>
<keyword evidence="3" id="KW-0645">Protease</keyword>
<feature type="compositionally biased region" description="Low complexity" evidence="6">
    <location>
        <begin position="844"/>
        <end position="853"/>
    </location>
</feature>
<feature type="compositionally biased region" description="Basic and acidic residues" evidence="6">
    <location>
        <begin position="774"/>
        <end position="807"/>
    </location>
</feature>
<feature type="non-terminal residue" evidence="8">
    <location>
        <position position="1"/>
    </location>
</feature>
<keyword evidence="5" id="KW-0378">Hydrolase</keyword>
<feature type="region of interest" description="Disordered" evidence="6">
    <location>
        <begin position="107"/>
        <end position="158"/>
    </location>
</feature>
<evidence type="ECO:0000313" key="9">
    <source>
        <dbReference type="Proteomes" id="UP000700334"/>
    </source>
</evidence>
<feature type="compositionally biased region" description="Gly residues" evidence="6">
    <location>
        <begin position="55"/>
        <end position="64"/>
    </location>
</feature>
<reference evidence="8" key="1">
    <citation type="journal article" date="2021" name="Evol. Appl.">
        <title>The genome of the Pyrenean desman and the effects of bottlenecks and inbreeding on the genomic landscape of an endangered species.</title>
        <authorList>
            <person name="Escoda L."/>
            <person name="Castresana J."/>
        </authorList>
    </citation>
    <scope>NUCLEOTIDE SEQUENCE</scope>
    <source>
        <strain evidence="8">IBE-C5619</strain>
    </source>
</reference>
<protein>
    <recommendedName>
        <fullName evidence="2">ubiquitinyl hydrolase 1</fullName>
        <ecNumber evidence="2">3.4.19.12</ecNumber>
    </recommendedName>
</protein>
<evidence type="ECO:0000256" key="2">
    <source>
        <dbReference type="ARBA" id="ARBA00012759"/>
    </source>
</evidence>
<sequence>AGLPMRAGSAGRRFGPPPPPAARPAHARAAARPGPGRRGAGGAAIGNMEAAVGTPDGGDQGGAGPREDATPMDAYLRKLGLYRKLVAKDGSCLFRAVAEQVRGRGSGRRRLSSARPIVAPRGPRPAGWTPGAKLRPCGRGRRAGEPRGRAGRGWEGTGAGGVRRPVLFRIRVPSPSARPEPVFTGGGGAADLTPRTFFLLLPGLWKIGGHARPGPLDPRGAKGAGRARQPLGKGRSRRTVWAEVRTRALRGRLGGLTPHGRLLGRGSRGVLAGVPLASSRPEFPRADCALRKALESVLHSQSRHVEVRMACIHYLRENREKFEATLGRRFCDRQDPAVQDVRLTGAGFLHVKDELSLAGSGDQFIEGSYEEYLKRLENPQEWVGQVEISALSLMYRKDFIIYREPNVSPSQVTENNFPEKVLLCFSNGNHYDIVYPIKYKESSAVCQSLLYELLYEKVFKTDVSKILMGLDSSEVADENSSEISDSEDDSCKSKITTNDVNGLKTLSSDQPNSHGSTPGLPLPRKVLKSLSPAVYRNVEYEIWLKSKQAQQKRDHSIAAGLQYEVGDKRHVRLDHNARFSNADFQGAHSENGPVSAEELGRKHSPKNLRPPPSESWNTVSGKKMKKPTSGQNFHSDMDYRGPKNSSKPMKAPSALPPRLQHPSGVRQQVPAGHPAGPPAPKPCVEHRGPGRTPAQIVRKSDRERTEDFDHTSRESNYFGLSPEERREKQAIEESRLLYEIQNRDEQAFPALSSSSVSQPASQSSNPSVQRKSSHASDRKGSRRRVETEERKDKDSLHGHGHLDRKPEPSTVENISDDKCARVSSPSKSKKECPPPAEQKPAEHVSSSSPAPLLVSPEVHLTPAVPSLPATVPAWPSEPTTFGPTGVPAQIPVLSVAQTLTSGPDSAVSQAHLTPSPVPVSIQAVNQPLMPLPQTLSLYQDPLYPGFPYNEKGDRAIAPPYSLCPTGEDLPKDKNILRFFFNLGVKAYSCPMWAPHSYLYPLHQAYLAACRLYPKVPVPVYPHSPWFQEAPSGQSESDCACADAHFPLQTQAGVNGQMPAAEMGPPAFPSPLVMPPSQVSDSHGQLPYQSDLESENSGQLLHSEYEESLSGKNMFPPPSFGPNPFLGPVPIAPPFFPPVWYGCPFQGFVENPVMRQNLVVPADDKGDLDLPLDTLHLSGECGSVAAGECAERGAEGPLPDPRGGRRPEARVEQSSQTQKADLAPAALPAGAEGKAHLSAQILTRERDAGPAEAEPRRTIPSLKEKPGRTKEPKAAANAASGASSAEGRAQRPKEESSEDESEVSSILRGGKAKQFYNQTYGGRKFRSDWGGAGRGGFPHARSEETWKGPAGRGREEGQYPRGARGRPFRGDRRRSAMGDGHRGQHA</sequence>
<dbReference type="GO" id="GO:0016579">
    <property type="term" value="P:protein deubiquitination"/>
    <property type="evidence" value="ECO:0007669"/>
    <property type="project" value="TreeGrafter"/>
</dbReference>
<comment type="caution">
    <text evidence="8">The sequence shown here is derived from an EMBL/GenBank/DDBJ whole genome shotgun (WGS) entry which is preliminary data.</text>
</comment>
<comment type="catalytic activity">
    <reaction evidence="1">
        <text>Thiol-dependent hydrolysis of ester, thioester, amide, peptide and isopeptide bonds formed by the C-terminal Gly of ubiquitin (a 76-residue protein attached to proteins as an intracellular targeting signal).</text>
        <dbReference type="EC" id="3.4.19.12"/>
    </reaction>
</comment>
<dbReference type="GO" id="GO:0006508">
    <property type="term" value="P:proteolysis"/>
    <property type="evidence" value="ECO:0007669"/>
    <property type="project" value="UniProtKB-KW"/>
</dbReference>
<feature type="compositionally biased region" description="Low complexity" evidence="6">
    <location>
        <begin position="23"/>
        <end position="34"/>
    </location>
</feature>
<keyword evidence="4" id="KW-0833">Ubl conjugation pathway</keyword>
<feature type="compositionally biased region" description="Acidic residues" evidence="6">
    <location>
        <begin position="477"/>
        <end position="488"/>
    </location>
</feature>
<dbReference type="InterPro" id="IPR050704">
    <property type="entry name" value="Peptidase_C85-like"/>
</dbReference>
<organism evidence="8 9">
    <name type="scientific">Galemys pyrenaicus</name>
    <name type="common">Iberian desman</name>
    <name type="synonym">Pyrenean desman</name>
    <dbReference type="NCBI Taxonomy" id="202257"/>
    <lineage>
        <taxon>Eukaryota</taxon>
        <taxon>Metazoa</taxon>
        <taxon>Chordata</taxon>
        <taxon>Craniata</taxon>
        <taxon>Vertebrata</taxon>
        <taxon>Euteleostomi</taxon>
        <taxon>Mammalia</taxon>
        <taxon>Eutheria</taxon>
        <taxon>Laurasiatheria</taxon>
        <taxon>Eulipotyphla</taxon>
        <taxon>Talpidae</taxon>
        <taxon>Galemys</taxon>
    </lineage>
</organism>
<evidence type="ECO:0000259" key="7">
    <source>
        <dbReference type="PROSITE" id="PS50802"/>
    </source>
</evidence>
<feature type="compositionally biased region" description="Basic and acidic residues" evidence="6">
    <location>
        <begin position="1339"/>
        <end position="1357"/>
    </location>
</feature>
<feature type="region of interest" description="Disordered" evidence="6">
    <location>
        <begin position="749"/>
        <end position="853"/>
    </location>
</feature>
<feature type="compositionally biased region" description="Basic and acidic residues" evidence="6">
    <location>
        <begin position="1244"/>
        <end position="1272"/>
    </location>
</feature>
<feature type="compositionally biased region" description="Polar residues" evidence="6">
    <location>
        <begin position="493"/>
        <end position="516"/>
    </location>
</feature>
<dbReference type="Gene3D" id="3.90.70.80">
    <property type="match status" value="2"/>
</dbReference>
<dbReference type="GO" id="GO:1903093">
    <property type="term" value="P:regulation of protein K48-linked deubiquitination"/>
    <property type="evidence" value="ECO:0007669"/>
    <property type="project" value="TreeGrafter"/>
</dbReference>